<dbReference type="Proteomes" id="UP001233535">
    <property type="component" value="Unassembled WGS sequence"/>
</dbReference>
<keyword evidence="3" id="KW-1185">Reference proteome</keyword>
<name>A0ABU1CB54_9GAMM</name>
<dbReference type="RefSeq" id="WP_309261574.1">
    <property type="nucleotide sequence ID" value="NZ_JARUHG010000001.1"/>
</dbReference>
<feature type="region of interest" description="Disordered" evidence="1">
    <location>
        <begin position="44"/>
        <end position="67"/>
    </location>
</feature>
<accession>A0ABU1CB54</accession>
<proteinExistence type="predicted"/>
<sequence length="67" mass="7478">MCELQMTGHFQPSHAGPRRLSAAHLRLIDALAKKAAEDYLREQALRDAASSPQRTNPVPLPRSKDRT</sequence>
<gene>
    <name evidence="2" type="ORF">P8609_05515</name>
</gene>
<organism evidence="2 3">
    <name type="scientific">Lysobacter arvi</name>
    <dbReference type="NCBI Taxonomy" id="3038776"/>
    <lineage>
        <taxon>Bacteria</taxon>
        <taxon>Pseudomonadati</taxon>
        <taxon>Pseudomonadota</taxon>
        <taxon>Gammaproteobacteria</taxon>
        <taxon>Lysobacterales</taxon>
        <taxon>Lysobacteraceae</taxon>
        <taxon>Lysobacter</taxon>
    </lineage>
</organism>
<dbReference type="EMBL" id="JARUHG010000001">
    <property type="protein sequence ID" value="MDR0182431.1"/>
    <property type="molecule type" value="Genomic_DNA"/>
</dbReference>
<evidence type="ECO:0000256" key="1">
    <source>
        <dbReference type="SAM" id="MobiDB-lite"/>
    </source>
</evidence>
<reference evidence="2 3" key="1">
    <citation type="submission" date="2023-04" db="EMBL/GenBank/DDBJ databases">
        <title>Lysobacter sp. strain UC isolated from soil sample.</title>
        <authorList>
            <person name="Choksket S."/>
            <person name="Harshvardhan F."/>
            <person name="Rana R."/>
            <person name="Patil P.B."/>
            <person name="Korpole S."/>
        </authorList>
    </citation>
    <scope>NUCLEOTIDE SEQUENCE [LARGE SCALE GENOMIC DNA]</scope>
    <source>
        <strain evidence="2 3">UC</strain>
    </source>
</reference>
<evidence type="ECO:0000313" key="3">
    <source>
        <dbReference type="Proteomes" id="UP001233535"/>
    </source>
</evidence>
<protein>
    <submittedName>
        <fullName evidence="2">Uncharacterized protein</fullName>
    </submittedName>
</protein>
<evidence type="ECO:0000313" key="2">
    <source>
        <dbReference type="EMBL" id="MDR0182431.1"/>
    </source>
</evidence>
<comment type="caution">
    <text evidence="2">The sequence shown here is derived from an EMBL/GenBank/DDBJ whole genome shotgun (WGS) entry which is preliminary data.</text>
</comment>